<proteinExistence type="predicted"/>
<feature type="transmembrane region" description="Helical" evidence="1">
    <location>
        <begin position="15"/>
        <end position="36"/>
    </location>
</feature>
<keyword evidence="3" id="KW-1185">Reference proteome</keyword>
<evidence type="ECO:0000313" key="3">
    <source>
        <dbReference type="Proteomes" id="UP000009027"/>
    </source>
</evidence>
<name>F9WRR5_TRYVY</name>
<evidence type="ECO:0000313" key="2">
    <source>
        <dbReference type="EMBL" id="CCD20249.1"/>
    </source>
</evidence>
<protein>
    <submittedName>
        <fullName evidence="2">Uncharacterized protein</fullName>
    </submittedName>
</protein>
<organism evidence="2 3">
    <name type="scientific">Trypanosoma vivax (strain Y486)</name>
    <dbReference type="NCBI Taxonomy" id="1055687"/>
    <lineage>
        <taxon>Eukaryota</taxon>
        <taxon>Discoba</taxon>
        <taxon>Euglenozoa</taxon>
        <taxon>Kinetoplastea</taxon>
        <taxon>Metakinetoplastina</taxon>
        <taxon>Trypanosomatida</taxon>
        <taxon>Trypanosomatidae</taxon>
        <taxon>Trypanosoma</taxon>
        <taxon>Duttonella</taxon>
    </lineage>
</organism>
<sequence length="275" mass="31165">MSVSLVAALDFSLPLLRGTLVFIYFFFTPILIVIALRTHQQDIQVKVTLMKSYTAQRVALLLFVASFCSMVHVDGSSAAIPEHADGEQRKKKKILLCNASHMFVDWNVTFKALQKRAIRANATITTILQNFVSYKSIDATRARAEEAISNVREAMNNTAEALATARDFMNGIERDFFNAFEAIKDKPQAYTFGHSNLHLKNENKRVSEVLGLFSNFTNFFAECERTAGVRETINSTELRVMRVVDSATNLSNWKAALIDAWKLKLDRVKLWMDDR</sequence>
<feature type="non-terminal residue" evidence="2">
    <location>
        <position position="275"/>
    </location>
</feature>
<feature type="transmembrane region" description="Helical" evidence="1">
    <location>
        <begin position="57"/>
        <end position="73"/>
    </location>
</feature>
<keyword evidence="1" id="KW-0812">Transmembrane</keyword>
<gene>
    <name evidence="2" type="ORF">TvY486_0030205</name>
</gene>
<dbReference type="EMBL" id="CAEX01005169">
    <property type="protein sequence ID" value="CCD20249.1"/>
    <property type="molecule type" value="Genomic_DNA"/>
</dbReference>
<keyword evidence="1" id="KW-0472">Membrane</keyword>
<dbReference type="Proteomes" id="UP000009027">
    <property type="component" value="Unassembled WGS sequence"/>
</dbReference>
<accession>F9WRR5</accession>
<keyword evidence="1" id="KW-1133">Transmembrane helix</keyword>
<dbReference type="VEuPathDB" id="TriTrypDB:TvY486_0030205"/>
<evidence type="ECO:0000256" key="1">
    <source>
        <dbReference type="SAM" id="Phobius"/>
    </source>
</evidence>
<dbReference type="AlphaFoldDB" id="F9WRR5"/>
<reference evidence="2 3" key="1">
    <citation type="journal article" date="2012" name="Proc. Natl. Acad. Sci. U.S.A.">
        <title>Antigenic diversity is generated by distinct evolutionary mechanisms in African trypanosome species.</title>
        <authorList>
            <person name="Jackson A.P."/>
            <person name="Berry A."/>
            <person name="Aslett M."/>
            <person name="Allison H.C."/>
            <person name="Burton P."/>
            <person name="Vavrova-Anderson J."/>
            <person name="Brown R."/>
            <person name="Browne H."/>
            <person name="Corton N."/>
            <person name="Hauser H."/>
            <person name="Gamble J."/>
            <person name="Gilderthorp R."/>
            <person name="Marcello L."/>
            <person name="McQuillan J."/>
            <person name="Otto T.D."/>
            <person name="Quail M.A."/>
            <person name="Sanders M.J."/>
            <person name="van Tonder A."/>
            <person name="Ginger M.L."/>
            <person name="Field M.C."/>
            <person name="Barry J.D."/>
            <person name="Hertz-Fowler C."/>
            <person name="Berriman M."/>
        </authorList>
    </citation>
    <scope>NUCLEOTIDE SEQUENCE</scope>
    <source>
        <strain evidence="2 3">Y486</strain>
    </source>
</reference>